<dbReference type="Gene3D" id="2.30.30.90">
    <property type="match status" value="1"/>
</dbReference>
<keyword evidence="10" id="KW-0804">Transcription</keyword>
<dbReference type="InterPro" id="IPR050536">
    <property type="entry name" value="DtxR_MntR_Metal-Reg"/>
</dbReference>
<keyword evidence="9" id="KW-0010">Activator</keyword>
<dbReference type="Gene3D" id="1.10.60.10">
    <property type="entry name" value="Iron dependent repressor, metal binding and dimerisation domain"/>
    <property type="match status" value="1"/>
</dbReference>
<dbReference type="InterPro" id="IPR022687">
    <property type="entry name" value="HTH_DTXR"/>
</dbReference>
<organism evidence="14 15">
    <name type="scientific">Kineococcus glutinatus</name>
    <dbReference type="NCBI Taxonomy" id="1070872"/>
    <lineage>
        <taxon>Bacteria</taxon>
        <taxon>Bacillati</taxon>
        <taxon>Actinomycetota</taxon>
        <taxon>Actinomycetes</taxon>
        <taxon>Kineosporiales</taxon>
        <taxon>Kineosporiaceae</taxon>
        <taxon>Kineococcus</taxon>
    </lineage>
</organism>
<keyword evidence="4" id="KW-0963">Cytoplasm</keyword>
<evidence type="ECO:0000313" key="14">
    <source>
        <dbReference type="EMBL" id="GAA4987636.1"/>
    </source>
</evidence>
<evidence type="ECO:0000313" key="15">
    <source>
        <dbReference type="Proteomes" id="UP001501195"/>
    </source>
</evidence>
<evidence type="ECO:0000256" key="9">
    <source>
        <dbReference type="ARBA" id="ARBA00023159"/>
    </source>
</evidence>
<comment type="subcellular location">
    <subcellularLocation>
        <location evidence="1">Cytoplasm</location>
    </subcellularLocation>
</comment>
<dbReference type="Pfam" id="PF04023">
    <property type="entry name" value="FeoA"/>
    <property type="match status" value="1"/>
</dbReference>
<evidence type="ECO:0000256" key="2">
    <source>
        <dbReference type="ARBA" id="ARBA00007871"/>
    </source>
</evidence>
<gene>
    <name evidence="14" type="primary">mntR</name>
    <name evidence="14" type="ORF">GCM10023225_26980</name>
</gene>
<dbReference type="InterPro" id="IPR036390">
    <property type="entry name" value="WH_DNA-bd_sf"/>
</dbReference>
<dbReference type="PANTHER" id="PTHR33238:SF11">
    <property type="entry name" value="TRANSCRIPTIONAL REGULATOR MNTR"/>
    <property type="match status" value="1"/>
</dbReference>
<keyword evidence="6" id="KW-0408">Iron</keyword>
<evidence type="ECO:0000256" key="5">
    <source>
        <dbReference type="ARBA" id="ARBA00022491"/>
    </source>
</evidence>
<reference evidence="15" key="1">
    <citation type="journal article" date="2019" name="Int. J. Syst. Evol. Microbiol.">
        <title>The Global Catalogue of Microorganisms (GCM) 10K type strain sequencing project: providing services to taxonomists for standard genome sequencing and annotation.</title>
        <authorList>
            <consortium name="The Broad Institute Genomics Platform"/>
            <consortium name="The Broad Institute Genome Sequencing Center for Infectious Disease"/>
            <person name="Wu L."/>
            <person name="Ma J."/>
        </authorList>
    </citation>
    <scope>NUCLEOTIDE SEQUENCE [LARGE SCALE GENOMIC DNA]</scope>
    <source>
        <strain evidence="15">JCM 18126</strain>
    </source>
</reference>
<comment type="caution">
    <text evidence="14">The sequence shown here is derived from an EMBL/GenBank/DDBJ whole genome shotgun (WGS) entry which is preliminary data.</text>
</comment>
<dbReference type="SMART" id="SM00529">
    <property type="entry name" value="HTH_DTXR"/>
    <property type="match status" value="1"/>
</dbReference>
<evidence type="ECO:0000256" key="11">
    <source>
        <dbReference type="ARBA" id="ARBA00023211"/>
    </source>
</evidence>
<evidence type="ECO:0000256" key="10">
    <source>
        <dbReference type="ARBA" id="ARBA00023163"/>
    </source>
</evidence>
<keyword evidence="8" id="KW-0238">DNA-binding</keyword>
<dbReference type="InterPro" id="IPR001367">
    <property type="entry name" value="Fe_dep_repressor"/>
</dbReference>
<dbReference type="SUPFAM" id="SSF50037">
    <property type="entry name" value="C-terminal domain of transcriptional repressors"/>
    <property type="match status" value="1"/>
</dbReference>
<evidence type="ECO:0000256" key="4">
    <source>
        <dbReference type="ARBA" id="ARBA00022490"/>
    </source>
</evidence>
<keyword evidence="11" id="KW-0464">Manganese</keyword>
<evidence type="ECO:0000256" key="8">
    <source>
        <dbReference type="ARBA" id="ARBA00023125"/>
    </source>
</evidence>
<dbReference type="Gene3D" id="1.10.10.10">
    <property type="entry name" value="Winged helix-like DNA-binding domain superfamily/Winged helix DNA-binding domain"/>
    <property type="match status" value="1"/>
</dbReference>
<sequence length="226" mass="24427">MVVALPDLTPASQDYLKAVWTAQEWTDEPVTTSMLAERLGFSRSTVSEAVRRLTDQGLLVHAPYGSIALSDAGRAAAVAMVRRHRLIETFLVDYLGYGWDEVHDEAEVIEHAVSDTFVDRLAARLGDPQRDPHGDPIPRGDGTFPGLAAVRLDEAGTRRALRVARVSDAEPDLLRHLAGLGVVLDAELTVVEHRAFAGVLAVELAGRAVDLGLPAARAIWVVEAAR</sequence>
<keyword evidence="15" id="KW-1185">Reference proteome</keyword>
<dbReference type="SUPFAM" id="SSF46785">
    <property type="entry name" value="Winged helix' DNA-binding domain"/>
    <property type="match status" value="1"/>
</dbReference>
<evidence type="ECO:0000256" key="1">
    <source>
        <dbReference type="ARBA" id="ARBA00004496"/>
    </source>
</evidence>
<dbReference type="SMART" id="SM00899">
    <property type="entry name" value="FeoA"/>
    <property type="match status" value="1"/>
</dbReference>
<comment type="similarity">
    <text evidence="2">Belongs to the DtxR/MntR family.</text>
</comment>
<dbReference type="SUPFAM" id="SSF47979">
    <property type="entry name" value="Iron-dependent repressor protein, dimerization domain"/>
    <property type="match status" value="1"/>
</dbReference>
<dbReference type="EMBL" id="BAABIL010000443">
    <property type="protein sequence ID" value="GAA4987636.1"/>
    <property type="molecule type" value="Genomic_DNA"/>
</dbReference>
<evidence type="ECO:0000256" key="6">
    <source>
        <dbReference type="ARBA" id="ARBA00023004"/>
    </source>
</evidence>
<dbReference type="Pfam" id="PF01325">
    <property type="entry name" value="Fe_dep_repress"/>
    <property type="match status" value="1"/>
</dbReference>
<protein>
    <recommendedName>
        <fullName evidence="12">Manganese transport regulator</fullName>
    </recommendedName>
</protein>
<dbReference type="PANTHER" id="PTHR33238">
    <property type="entry name" value="IRON (METAL) DEPENDENT REPRESSOR, DTXR FAMILY"/>
    <property type="match status" value="1"/>
</dbReference>
<dbReference type="InterPro" id="IPR038157">
    <property type="entry name" value="FeoA_core_dom"/>
</dbReference>
<name>A0ABP9I579_9ACTN</name>
<dbReference type="InterPro" id="IPR007167">
    <property type="entry name" value="Fe-transptr_FeoA-like"/>
</dbReference>
<dbReference type="Proteomes" id="UP001501195">
    <property type="component" value="Unassembled WGS sequence"/>
</dbReference>
<comment type="subunit">
    <text evidence="3">Homodimer.</text>
</comment>
<dbReference type="PROSITE" id="PS50944">
    <property type="entry name" value="HTH_DTXR"/>
    <property type="match status" value="1"/>
</dbReference>
<keyword evidence="5" id="KW-0678">Repressor</keyword>
<dbReference type="Pfam" id="PF02742">
    <property type="entry name" value="Fe_dep_repr_C"/>
    <property type="match status" value="1"/>
</dbReference>
<dbReference type="RefSeq" id="WP_425560215.1">
    <property type="nucleotide sequence ID" value="NZ_BAABIL010000443.1"/>
</dbReference>
<evidence type="ECO:0000256" key="3">
    <source>
        <dbReference type="ARBA" id="ARBA00011738"/>
    </source>
</evidence>
<dbReference type="InterPro" id="IPR008988">
    <property type="entry name" value="Transcriptional_repressor_C"/>
</dbReference>
<evidence type="ECO:0000256" key="12">
    <source>
        <dbReference type="ARBA" id="ARBA00032593"/>
    </source>
</evidence>
<keyword evidence="7" id="KW-0805">Transcription regulation</keyword>
<dbReference type="InterPro" id="IPR036388">
    <property type="entry name" value="WH-like_DNA-bd_sf"/>
</dbReference>
<accession>A0ABP9I579</accession>
<dbReference type="InterPro" id="IPR022689">
    <property type="entry name" value="Iron_dep_repressor"/>
</dbReference>
<proteinExistence type="inferred from homology"/>
<feature type="domain" description="HTH dtxR-type" evidence="13">
    <location>
        <begin position="8"/>
        <end position="70"/>
    </location>
</feature>
<evidence type="ECO:0000256" key="7">
    <source>
        <dbReference type="ARBA" id="ARBA00023015"/>
    </source>
</evidence>
<evidence type="ECO:0000259" key="13">
    <source>
        <dbReference type="PROSITE" id="PS50944"/>
    </source>
</evidence>
<dbReference type="InterPro" id="IPR036421">
    <property type="entry name" value="Fe_dep_repressor_sf"/>
</dbReference>